<sequence>MSEQGHNPINGTGEPDRSTTPASSNTNLDADTDHQEATQQRMPEPTEKDLDLLLTNNQEIIHGYRADKTDISDHNLITVSLTRRKLSKKTLRQETNEEGFRTLNFNCNKVDWEGLQSSLATVEWNKILQNKDADCMMETMSSTSLYFTSAKVTYHKGKNRDLEEQQYPGTGKLS</sequence>
<dbReference type="AlphaFoldDB" id="A0AAE1UIT5"/>
<feature type="compositionally biased region" description="Polar residues" evidence="1">
    <location>
        <begin position="18"/>
        <end position="29"/>
    </location>
</feature>
<keyword evidence="3" id="KW-1185">Reference proteome</keyword>
<evidence type="ECO:0008006" key="4">
    <source>
        <dbReference type="Google" id="ProtNLM"/>
    </source>
</evidence>
<feature type="region of interest" description="Disordered" evidence="1">
    <location>
        <begin position="1"/>
        <end position="47"/>
    </location>
</feature>
<dbReference type="Proteomes" id="UP001292094">
    <property type="component" value="Unassembled WGS sequence"/>
</dbReference>
<accession>A0AAE1UIT5</accession>
<protein>
    <recommendedName>
        <fullName evidence="4">Endonuclease/exonuclease/phosphatase domain-containing protein</fullName>
    </recommendedName>
</protein>
<dbReference type="EMBL" id="JAWZYT010000221">
    <property type="protein sequence ID" value="KAK4326388.1"/>
    <property type="molecule type" value="Genomic_DNA"/>
</dbReference>
<evidence type="ECO:0000256" key="1">
    <source>
        <dbReference type="SAM" id="MobiDB-lite"/>
    </source>
</evidence>
<reference evidence="2" key="1">
    <citation type="submission" date="2023-11" db="EMBL/GenBank/DDBJ databases">
        <title>Genome assemblies of two species of porcelain crab, Petrolisthes cinctipes and Petrolisthes manimaculis (Anomura: Porcellanidae).</title>
        <authorList>
            <person name="Angst P."/>
        </authorList>
    </citation>
    <scope>NUCLEOTIDE SEQUENCE</scope>
    <source>
        <strain evidence="2">PB745_02</strain>
        <tissue evidence="2">Gill</tissue>
    </source>
</reference>
<gene>
    <name evidence="2" type="ORF">Pmani_003104</name>
</gene>
<organism evidence="2 3">
    <name type="scientific">Petrolisthes manimaculis</name>
    <dbReference type="NCBI Taxonomy" id="1843537"/>
    <lineage>
        <taxon>Eukaryota</taxon>
        <taxon>Metazoa</taxon>
        <taxon>Ecdysozoa</taxon>
        <taxon>Arthropoda</taxon>
        <taxon>Crustacea</taxon>
        <taxon>Multicrustacea</taxon>
        <taxon>Malacostraca</taxon>
        <taxon>Eumalacostraca</taxon>
        <taxon>Eucarida</taxon>
        <taxon>Decapoda</taxon>
        <taxon>Pleocyemata</taxon>
        <taxon>Anomura</taxon>
        <taxon>Galatheoidea</taxon>
        <taxon>Porcellanidae</taxon>
        <taxon>Petrolisthes</taxon>
    </lineage>
</organism>
<evidence type="ECO:0000313" key="2">
    <source>
        <dbReference type="EMBL" id="KAK4326388.1"/>
    </source>
</evidence>
<feature type="compositionally biased region" description="Polar residues" evidence="1">
    <location>
        <begin position="1"/>
        <end position="10"/>
    </location>
</feature>
<evidence type="ECO:0000313" key="3">
    <source>
        <dbReference type="Proteomes" id="UP001292094"/>
    </source>
</evidence>
<comment type="caution">
    <text evidence="2">The sequence shown here is derived from an EMBL/GenBank/DDBJ whole genome shotgun (WGS) entry which is preliminary data.</text>
</comment>
<name>A0AAE1UIT5_9EUCA</name>
<proteinExistence type="predicted"/>